<evidence type="ECO:0000313" key="4">
    <source>
        <dbReference type="Proteomes" id="UP001596122"/>
    </source>
</evidence>
<keyword evidence="2" id="KW-0812">Transmembrane</keyword>
<evidence type="ECO:0000256" key="2">
    <source>
        <dbReference type="SAM" id="Phobius"/>
    </source>
</evidence>
<keyword evidence="2" id="KW-0472">Membrane</keyword>
<feature type="compositionally biased region" description="Basic and acidic residues" evidence="1">
    <location>
        <begin position="205"/>
        <end position="215"/>
    </location>
</feature>
<dbReference type="Proteomes" id="UP001596122">
    <property type="component" value="Unassembled WGS sequence"/>
</dbReference>
<sequence length="338" mass="34682">MTFLGRHRTRLAIAGRSALAAFLAWHAAGLVPGVEDYRYYAPLGAAIVTYPTVADTVSSSWRALLAILAGGAIGAVVVLLPDAAGVPVGLAVGVGSLLAGLRAFGAQRAWVPTAALFTLVVGSGDPVAYLAAYAGLVLLGAGVGVAVTLLLPSLPRGQAGSAERRALGEVAVLLEDLAEAVETGAAEESVPDRREAVRSALAEARAGESETERARRGNLRARRHVEELGEEARALQVVDRVGRVALDLADALGSTDDLAALASDSCSAGGRVSVALRAVGRVLDPEPSGTPAEKLRDRAGRAVDELAGREADAACRDVVAQVVGHLRRLLVVTGPPVR</sequence>
<feature type="region of interest" description="Disordered" evidence="1">
    <location>
        <begin position="199"/>
        <end position="218"/>
    </location>
</feature>
<comment type="caution">
    <text evidence="3">The sequence shown here is derived from an EMBL/GenBank/DDBJ whole genome shotgun (WGS) entry which is preliminary data.</text>
</comment>
<accession>A0ABW0GSK2</accession>
<dbReference type="EMBL" id="JBHSLD010000028">
    <property type="protein sequence ID" value="MFC5382667.1"/>
    <property type="molecule type" value="Genomic_DNA"/>
</dbReference>
<feature type="transmembrane region" description="Helical" evidence="2">
    <location>
        <begin position="88"/>
        <end position="107"/>
    </location>
</feature>
<keyword evidence="4" id="KW-1185">Reference proteome</keyword>
<dbReference type="RefSeq" id="WP_340270363.1">
    <property type="nucleotide sequence ID" value="NZ_JBBEOG010000006.1"/>
</dbReference>
<evidence type="ECO:0000256" key="1">
    <source>
        <dbReference type="SAM" id="MobiDB-lite"/>
    </source>
</evidence>
<proteinExistence type="predicted"/>
<protein>
    <submittedName>
        <fullName evidence="3">Aromatic acid exporter family protein</fullName>
    </submittedName>
</protein>
<name>A0ABW0GSK2_9MICO</name>
<feature type="transmembrane region" description="Helical" evidence="2">
    <location>
        <begin position="61"/>
        <end position="81"/>
    </location>
</feature>
<gene>
    <name evidence="3" type="ORF">ACFPJ6_18025</name>
</gene>
<feature type="transmembrane region" description="Helical" evidence="2">
    <location>
        <begin position="127"/>
        <end position="151"/>
    </location>
</feature>
<evidence type="ECO:0000313" key="3">
    <source>
        <dbReference type="EMBL" id="MFC5382667.1"/>
    </source>
</evidence>
<organism evidence="3 4">
    <name type="scientific">Aquipuribacter nitratireducens</name>
    <dbReference type="NCBI Taxonomy" id="650104"/>
    <lineage>
        <taxon>Bacteria</taxon>
        <taxon>Bacillati</taxon>
        <taxon>Actinomycetota</taxon>
        <taxon>Actinomycetes</taxon>
        <taxon>Micrococcales</taxon>
        <taxon>Intrasporangiaceae</taxon>
        <taxon>Aquipuribacter</taxon>
    </lineage>
</organism>
<reference evidence="4" key="1">
    <citation type="journal article" date="2019" name="Int. J. Syst. Evol. Microbiol.">
        <title>The Global Catalogue of Microorganisms (GCM) 10K type strain sequencing project: providing services to taxonomists for standard genome sequencing and annotation.</title>
        <authorList>
            <consortium name="The Broad Institute Genomics Platform"/>
            <consortium name="The Broad Institute Genome Sequencing Center for Infectious Disease"/>
            <person name="Wu L."/>
            <person name="Ma J."/>
        </authorList>
    </citation>
    <scope>NUCLEOTIDE SEQUENCE [LARGE SCALE GENOMIC DNA]</scope>
    <source>
        <strain evidence="4">CCUG 43114</strain>
    </source>
</reference>
<keyword evidence="2" id="KW-1133">Transmembrane helix</keyword>